<keyword evidence="3" id="KW-1185">Reference proteome</keyword>
<name>A0A8H7VQF3_9FUNG</name>
<sequence length="204" mass="23799">MEPPKVRAETWVQKEKYKNELQDALDMIIFDSEDPTGYLLADHCYKEKGNKEEAIEVFNMGLKHVSVTHNNDEALCQRKQEAGSRKAKRMDILGQLPREISNHIIGTYFDQESITPCSRVCSTWRNIILNHSEFWKRMTIGKPTLNSKVISPYHMLLPSICQYVQEIEIFNIINSRVTALFELFQTNNFSKIQSLKIRHSNYCK</sequence>
<evidence type="ECO:0000313" key="2">
    <source>
        <dbReference type="EMBL" id="KAG2227542.1"/>
    </source>
</evidence>
<organism evidence="2 3">
    <name type="scientific">Circinella minor</name>
    <dbReference type="NCBI Taxonomy" id="1195481"/>
    <lineage>
        <taxon>Eukaryota</taxon>
        <taxon>Fungi</taxon>
        <taxon>Fungi incertae sedis</taxon>
        <taxon>Mucoromycota</taxon>
        <taxon>Mucoromycotina</taxon>
        <taxon>Mucoromycetes</taxon>
        <taxon>Mucorales</taxon>
        <taxon>Lichtheimiaceae</taxon>
        <taxon>Circinella</taxon>
    </lineage>
</organism>
<proteinExistence type="predicted"/>
<protein>
    <recommendedName>
        <fullName evidence="1">F-box domain-containing protein</fullName>
    </recommendedName>
</protein>
<accession>A0A8H7VQF3</accession>
<dbReference type="PROSITE" id="PS50181">
    <property type="entry name" value="FBOX"/>
    <property type="match status" value="1"/>
</dbReference>
<dbReference type="InterPro" id="IPR036047">
    <property type="entry name" value="F-box-like_dom_sf"/>
</dbReference>
<dbReference type="OrthoDB" id="2290794at2759"/>
<comment type="caution">
    <text evidence="2">The sequence shown here is derived from an EMBL/GenBank/DDBJ whole genome shotgun (WGS) entry which is preliminary data.</text>
</comment>
<dbReference type="AlphaFoldDB" id="A0A8H7VQF3"/>
<dbReference type="EMBL" id="JAEPRB010000006">
    <property type="protein sequence ID" value="KAG2227542.1"/>
    <property type="molecule type" value="Genomic_DNA"/>
</dbReference>
<evidence type="ECO:0000259" key="1">
    <source>
        <dbReference type="PROSITE" id="PS50181"/>
    </source>
</evidence>
<gene>
    <name evidence="2" type="ORF">INT45_002227</name>
</gene>
<dbReference type="SUPFAM" id="SSF81383">
    <property type="entry name" value="F-box domain"/>
    <property type="match status" value="1"/>
</dbReference>
<dbReference type="Pfam" id="PF12937">
    <property type="entry name" value="F-box-like"/>
    <property type="match status" value="1"/>
</dbReference>
<reference evidence="2 3" key="1">
    <citation type="submission" date="2020-12" db="EMBL/GenBank/DDBJ databases">
        <title>Metabolic potential, ecology and presence of endohyphal bacteria is reflected in genomic diversity of Mucoromycotina.</title>
        <authorList>
            <person name="Muszewska A."/>
            <person name="Okrasinska A."/>
            <person name="Steczkiewicz K."/>
            <person name="Drgas O."/>
            <person name="Orlowska M."/>
            <person name="Perlinska-Lenart U."/>
            <person name="Aleksandrzak-Piekarczyk T."/>
            <person name="Szatraj K."/>
            <person name="Zielenkiewicz U."/>
            <person name="Pilsyk S."/>
            <person name="Malc E."/>
            <person name="Mieczkowski P."/>
            <person name="Kruszewska J.S."/>
            <person name="Biernat P."/>
            <person name="Pawlowska J."/>
        </authorList>
    </citation>
    <scope>NUCLEOTIDE SEQUENCE [LARGE SCALE GENOMIC DNA]</scope>
    <source>
        <strain evidence="2 3">CBS 142.35</strain>
    </source>
</reference>
<evidence type="ECO:0000313" key="3">
    <source>
        <dbReference type="Proteomes" id="UP000646827"/>
    </source>
</evidence>
<feature type="domain" description="F-box" evidence="1">
    <location>
        <begin position="90"/>
        <end position="138"/>
    </location>
</feature>
<dbReference type="SMART" id="SM00256">
    <property type="entry name" value="FBOX"/>
    <property type="match status" value="1"/>
</dbReference>
<dbReference type="Proteomes" id="UP000646827">
    <property type="component" value="Unassembled WGS sequence"/>
</dbReference>
<dbReference type="InterPro" id="IPR001810">
    <property type="entry name" value="F-box_dom"/>
</dbReference>
<dbReference type="Gene3D" id="1.20.1280.50">
    <property type="match status" value="1"/>
</dbReference>